<dbReference type="Proteomes" id="UP000275530">
    <property type="component" value="Unassembled WGS sequence"/>
</dbReference>
<dbReference type="AlphaFoldDB" id="A0A6M7TUN5"/>
<comment type="caution">
    <text evidence="1">The sequence shown here is derived from an EMBL/GenBank/DDBJ whole genome shotgun (WGS) entry which is preliminary data.</text>
</comment>
<organism evidence="1 2">
    <name type="scientific">Mesorhizobium jarvisii</name>
    <dbReference type="NCBI Taxonomy" id="1777867"/>
    <lineage>
        <taxon>Bacteria</taxon>
        <taxon>Pseudomonadati</taxon>
        <taxon>Pseudomonadota</taxon>
        <taxon>Alphaproteobacteria</taxon>
        <taxon>Hyphomicrobiales</taxon>
        <taxon>Phyllobacteriaceae</taxon>
        <taxon>Mesorhizobium</taxon>
    </lineage>
</organism>
<evidence type="ECO:0000313" key="2">
    <source>
        <dbReference type="Proteomes" id="UP000275530"/>
    </source>
</evidence>
<reference evidence="1 2" key="1">
    <citation type="submission" date="2018-09" db="EMBL/GenBank/DDBJ databases">
        <title>Mesorhizobium carmichaelinearum sp. nov. isolated from Carmichaelinea spp. root nodules in New Zealand.</title>
        <authorList>
            <person name="De Meyer S.E."/>
        </authorList>
    </citation>
    <scope>NUCLEOTIDE SEQUENCE [LARGE SCALE GENOMIC DNA]</scope>
    <source>
        <strain evidence="1 2">LMG 28313</strain>
    </source>
</reference>
<gene>
    <name evidence="1" type="ORF">D3242_29505</name>
</gene>
<evidence type="ECO:0000313" key="1">
    <source>
        <dbReference type="EMBL" id="RJT29398.1"/>
    </source>
</evidence>
<sequence length="77" mass="8194">MLPSEEAVNGLYGPELIHEAEAPAAAIVATIDKMQLRVMMKPPARSNQIVGQEAHQRAFRLAAVLSASCCGPHQSGK</sequence>
<protein>
    <submittedName>
        <fullName evidence="1">Uncharacterized protein</fullName>
    </submittedName>
</protein>
<keyword evidence="2" id="KW-1185">Reference proteome</keyword>
<dbReference type="RefSeq" id="WP_064982110.1">
    <property type="nucleotide sequence ID" value="NZ_CP033508.1"/>
</dbReference>
<name>A0A6M7TUN5_9HYPH</name>
<dbReference type="EMBL" id="QZXA01000015">
    <property type="protein sequence ID" value="RJT29398.1"/>
    <property type="molecule type" value="Genomic_DNA"/>
</dbReference>
<accession>A0A6M7TUN5</accession>
<proteinExistence type="predicted"/>